<evidence type="ECO:0000313" key="5">
    <source>
        <dbReference type="Proteomes" id="UP000256329"/>
    </source>
</evidence>
<dbReference type="GO" id="GO:0009254">
    <property type="term" value="P:peptidoglycan turnover"/>
    <property type="evidence" value="ECO:0007669"/>
    <property type="project" value="InterPro"/>
</dbReference>
<dbReference type="AlphaFoldDB" id="A0A3D8P5K0"/>
<dbReference type="SUPFAM" id="SSF50685">
    <property type="entry name" value="Barwin-like endoglucanases"/>
    <property type="match status" value="1"/>
</dbReference>
<dbReference type="GO" id="GO:0019867">
    <property type="term" value="C:outer membrane"/>
    <property type="evidence" value="ECO:0007669"/>
    <property type="project" value="InterPro"/>
</dbReference>
<dbReference type="InterPro" id="IPR051933">
    <property type="entry name" value="Resuscitation_pf_RpfB"/>
</dbReference>
<dbReference type="InterPro" id="IPR036908">
    <property type="entry name" value="RlpA-like_sf"/>
</dbReference>
<evidence type="ECO:0000259" key="3">
    <source>
        <dbReference type="PROSITE" id="PS51109"/>
    </source>
</evidence>
<feature type="transmembrane region" description="Helical" evidence="2">
    <location>
        <begin position="36"/>
        <end position="55"/>
    </location>
</feature>
<keyword evidence="1" id="KW-0732">Signal</keyword>
<keyword evidence="5" id="KW-1185">Reference proteome</keyword>
<dbReference type="Pfam" id="PF03990">
    <property type="entry name" value="DUF348"/>
    <property type="match status" value="2"/>
</dbReference>
<dbReference type="Gene3D" id="2.20.230.10">
    <property type="entry name" value="Resuscitation-promoting factor rpfb"/>
    <property type="match status" value="1"/>
</dbReference>
<dbReference type="InterPro" id="IPR010611">
    <property type="entry name" value="3D_dom"/>
</dbReference>
<comment type="caution">
    <text evidence="4">The sequence shown here is derived from an EMBL/GenBank/DDBJ whole genome shotgun (WGS) entry which is preliminary data.</text>
</comment>
<dbReference type="PROSITE" id="PS51109">
    <property type="entry name" value="G5"/>
    <property type="match status" value="1"/>
</dbReference>
<dbReference type="RefSeq" id="WP_115791607.1">
    <property type="nucleotide sequence ID" value="NZ_QSLN01000001.1"/>
</dbReference>
<keyword evidence="2" id="KW-0812">Transmembrane</keyword>
<dbReference type="Pfam" id="PF06725">
    <property type="entry name" value="3D"/>
    <property type="match status" value="1"/>
</dbReference>
<gene>
    <name evidence="4" type="ORF">DXX99_00775</name>
</gene>
<dbReference type="Pfam" id="PF07501">
    <property type="entry name" value="G5"/>
    <property type="match status" value="1"/>
</dbReference>
<dbReference type="InterPro" id="IPR011098">
    <property type="entry name" value="G5_dom"/>
</dbReference>
<name>A0A3D8P5K0_9THEO</name>
<dbReference type="Proteomes" id="UP000256329">
    <property type="component" value="Unassembled WGS sequence"/>
</dbReference>
<evidence type="ECO:0000256" key="1">
    <source>
        <dbReference type="ARBA" id="ARBA00022729"/>
    </source>
</evidence>
<dbReference type="SMART" id="SM01208">
    <property type="entry name" value="G5"/>
    <property type="match status" value="1"/>
</dbReference>
<keyword evidence="2" id="KW-0472">Membrane</keyword>
<sequence>MDWYVVMRPKRCRALPEGQVAEERPEKTKRVKIKKAMAVSAAVLTGLAVGGYAWARKTVTLVVDGKPVKVVTLHRKVEGVLRQEGIALGPHDRVLPGLTATLRNGMQVEIRHAVPATLEVDGRKLKIYTCATNVGEMLQEAGVKLGEDDLVEPGKDTPVRPNLPVKVVRVTKEVVEKKVPIPYGVKRQYTAELYRGETKVLSEGREGEALERWEIVRYDGEVKEEKLLEKQVLRPPVDRVVAVGTLQEISRGGENLRFSRVLVMRATAYSYDTGYYTATGIPVRRGIAAVDPRVIPLGTRLYVEGYGYALAADTGGAIKGNAIDLFFPTLSEVYNWGVRTVRVYVLE</sequence>
<dbReference type="PANTHER" id="PTHR39160:SF4">
    <property type="entry name" value="RESUSCITATION-PROMOTING FACTOR RPFB"/>
    <property type="match status" value="1"/>
</dbReference>
<evidence type="ECO:0000313" key="4">
    <source>
        <dbReference type="EMBL" id="RDV84613.1"/>
    </source>
</evidence>
<dbReference type="CDD" id="cd22786">
    <property type="entry name" value="DPBB_YuiC-like"/>
    <property type="match status" value="1"/>
</dbReference>
<reference evidence="4 5" key="1">
    <citation type="submission" date="2018-08" db="EMBL/GenBank/DDBJ databases">
        <title>Form III RuBisCO-mediated autotrophy in Thermodesulfobium bacteria.</title>
        <authorList>
            <person name="Toshchakov S.V."/>
            <person name="Kublanov I.V."/>
            <person name="Frolov E."/>
            <person name="Bonch-Osmolovskaya E.A."/>
            <person name="Tourova T.P."/>
            <person name="Chernych N.A."/>
            <person name="Lebedinsky A.V."/>
        </authorList>
    </citation>
    <scope>NUCLEOTIDE SEQUENCE [LARGE SCALE GENOMIC DNA]</scope>
    <source>
        <strain evidence="4 5">SR</strain>
    </source>
</reference>
<organism evidence="4 5">
    <name type="scientific">Ammonifex thiophilus</name>
    <dbReference type="NCBI Taxonomy" id="444093"/>
    <lineage>
        <taxon>Bacteria</taxon>
        <taxon>Bacillati</taxon>
        <taxon>Bacillota</taxon>
        <taxon>Clostridia</taxon>
        <taxon>Thermoanaerobacterales</taxon>
        <taxon>Thermoanaerobacteraceae</taxon>
        <taxon>Ammonifex</taxon>
    </lineage>
</organism>
<dbReference type="PANTHER" id="PTHR39160">
    <property type="entry name" value="CELL WALL-BINDING PROTEIN YOCH"/>
    <property type="match status" value="1"/>
</dbReference>
<dbReference type="Gene3D" id="2.40.40.10">
    <property type="entry name" value="RlpA-like domain"/>
    <property type="match status" value="1"/>
</dbReference>
<dbReference type="GO" id="GO:0004553">
    <property type="term" value="F:hydrolase activity, hydrolyzing O-glycosyl compounds"/>
    <property type="evidence" value="ECO:0007669"/>
    <property type="project" value="InterPro"/>
</dbReference>
<feature type="domain" description="G5" evidence="3">
    <location>
        <begin position="167"/>
        <end position="247"/>
    </location>
</feature>
<accession>A0A3D8P5K0</accession>
<protein>
    <submittedName>
        <fullName evidence="4">DUF348 domain-containing protein</fullName>
    </submittedName>
</protein>
<evidence type="ECO:0000256" key="2">
    <source>
        <dbReference type="SAM" id="Phobius"/>
    </source>
</evidence>
<dbReference type="OrthoDB" id="9798935at2"/>
<dbReference type="InterPro" id="IPR007137">
    <property type="entry name" value="DUF348"/>
</dbReference>
<dbReference type="EMBL" id="QSLN01000001">
    <property type="protein sequence ID" value="RDV84613.1"/>
    <property type="molecule type" value="Genomic_DNA"/>
</dbReference>
<keyword evidence="2" id="KW-1133">Transmembrane helix</keyword>
<proteinExistence type="predicted"/>